<feature type="domain" description="Heparin-sulfate lyase N-terminal" evidence="6">
    <location>
        <begin position="100"/>
        <end position="287"/>
    </location>
</feature>
<evidence type="ECO:0000256" key="1">
    <source>
        <dbReference type="ARBA" id="ARBA00004418"/>
    </source>
</evidence>
<keyword evidence="2" id="KW-0732">Signal</keyword>
<dbReference type="SUPFAM" id="SSF48230">
    <property type="entry name" value="Chondroitin AC/alginate lyase"/>
    <property type="match status" value="1"/>
</dbReference>
<comment type="caution">
    <text evidence="7">The sequence shown here is derived from an EMBL/GenBank/DDBJ whole genome shotgun (WGS) entry which is preliminary data.</text>
</comment>
<comment type="subcellular location">
    <subcellularLocation>
        <location evidence="1">Periplasm</location>
    </subcellularLocation>
</comment>
<dbReference type="Pfam" id="PF16889">
    <property type="entry name" value="Hepar_II_III_N"/>
    <property type="match status" value="1"/>
</dbReference>
<keyword evidence="3" id="KW-0574">Periplasm</keyword>
<dbReference type="Pfam" id="PF07940">
    <property type="entry name" value="Hepar_II_III_C"/>
    <property type="match status" value="1"/>
</dbReference>
<dbReference type="Gene3D" id="2.70.98.70">
    <property type="match status" value="1"/>
</dbReference>
<evidence type="ECO:0000259" key="5">
    <source>
        <dbReference type="Pfam" id="PF07940"/>
    </source>
</evidence>
<dbReference type="Proteomes" id="UP000569732">
    <property type="component" value="Unassembled WGS sequence"/>
</dbReference>
<evidence type="ECO:0000256" key="4">
    <source>
        <dbReference type="ARBA" id="ARBA00023239"/>
    </source>
</evidence>
<sequence>MTVSYYFYTLRYLKIKQLVDRFYRKVRRINQQLSTIPAIRQSTGKWLKLNLAQPSMLSSREFIFLNKRGKLLDVNSWNDTAFEKLWLYNLHYFEDLVAIESEVRKEWHLDLISSWINDNPVTYGNGWEPYPTSLRVVNWIKWFFNGQMPEPGWLHSLALQAKVLSQSLEYHLLGNHLFANSKALIFAGIFFEGDEPESWLKKGLEILDTEIKEQVLADGGNFELSPMYHNIMLYDLLDLINISQHYIYSEFKQREDSWRLTAEKMLVWMNMMLHQDGDIAFFNDSVKAIAPSPDKLKDYALKLNIKEGTTKRTNQNLSESIQFCRLADSGYLRLESKDAVAILDCAKIGPDYQPGHAHADTLSFELSLFGQRTVVNSGISQYGETIERLRQRSTAAHSTVEIDGENSSEVWAGFRVARRARPCDLVIKEKREIITVSCIHDGYRRLPGRPIHKREWIFTPESLAIVDNISGQFTKAIAYYYLHPNVKASILNVDSHVYKILLKLENFKEALIKITGSKSINIVNSYWYPEFSVSIPNQCIQIEFNDCEIKTKINW</sequence>
<proteinExistence type="predicted"/>
<dbReference type="PANTHER" id="PTHR39210">
    <property type="entry name" value="HEPARIN-SULFATE LYASE"/>
    <property type="match status" value="1"/>
</dbReference>
<name>A0A853IAG0_9GAMM</name>
<dbReference type="InterPro" id="IPR012480">
    <property type="entry name" value="Hepar_II_III_C"/>
</dbReference>
<dbReference type="AlphaFoldDB" id="A0A853IAG0"/>
<dbReference type="Gene3D" id="1.50.10.100">
    <property type="entry name" value="Chondroitin AC/alginate lyase"/>
    <property type="match status" value="1"/>
</dbReference>
<keyword evidence="4 7" id="KW-0456">Lyase</keyword>
<dbReference type="PANTHER" id="PTHR39210:SF1">
    <property type="entry name" value="HEPARIN-SULFATE LYASE"/>
    <property type="match status" value="1"/>
</dbReference>
<organism evidence="7 8">
    <name type="scientific">Spartinivicinus marinus</name>
    <dbReference type="NCBI Taxonomy" id="2994442"/>
    <lineage>
        <taxon>Bacteria</taxon>
        <taxon>Pseudomonadati</taxon>
        <taxon>Pseudomonadota</taxon>
        <taxon>Gammaproteobacteria</taxon>
        <taxon>Oceanospirillales</taxon>
        <taxon>Zooshikellaceae</taxon>
        <taxon>Spartinivicinus</taxon>
    </lineage>
</organism>
<evidence type="ECO:0000259" key="6">
    <source>
        <dbReference type="Pfam" id="PF16889"/>
    </source>
</evidence>
<keyword evidence="8" id="KW-1185">Reference proteome</keyword>
<accession>A0A853IAG0</accession>
<evidence type="ECO:0000313" key="8">
    <source>
        <dbReference type="Proteomes" id="UP000569732"/>
    </source>
</evidence>
<evidence type="ECO:0000256" key="2">
    <source>
        <dbReference type="ARBA" id="ARBA00022729"/>
    </source>
</evidence>
<dbReference type="InterPro" id="IPR008929">
    <property type="entry name" value="Chondroitin_lyas"/>
</dbReference>
<gene>
    <name evidence="7" type="ORF">H0A36_16620</name>
</gene>
<dbReference type="GO" id="GO:0042597">
    <property type="term" value="C:periplasmic space"/>
    <property type="evidence" value="ECO:0007669"/>
    <property type="project" value="UniProtKB-SubCell"/>
</dbReference>
<dbReference type="InterPro" id="IPR031680">
    <property type="entry name" value="Hepar_II_III_N"/>
</dbReference>
<evidence type="ECO:0000256" key="3">
    <source>
        <dbReference type="ARBA" id="ARBA00022764"/>
    </source>
</evidence>
<dbReference type="RefSeq" id="WP_180569654.1">
    <property type="nucleotide sequence ID" value="NZ_JACCKB010000027.1"/>
</dbReference>
<dbReference type="EMBL" id="JACCKB010000027">
    <property type="protein sequence ID" value="NYZ67638.1"/>
    <property type="molecule type" value="Genomic_DNA"/>
</dbReference>
<dbReference type="GO" id="GO:0016829">
    <property type="term" value="F:lyase activity"/>
    <property type="evidence" value="ECO:0007669"/>
    <property type="project" value="UniProtKB-KW"/>
</dbReference>
<evidence type="ECO:0000313" key="7">
    <source>
        <dbReference type="EMBL" id="NYZ67638.1"/>
    </source>
</evidence>
<protein>
    <submittedName>
        <fullName evidence="7">Alginate lyase family protein</fullName>
    </submittedName>
</protein>
<reference evidence="7 8" key="1">
    <citation type="submission" date="2020-07" db="EMBL/GenBank/DDBJ databases">
        <title>Endozoicomonas sp. nov., isolated from sediment.</title>
        <authorList>
            <person name="Gu T."/>
        </authorList>
    </citation>
    <scope>NUCLEOTIDE SEQUENCE [LARGE SCALE GENOMIC DNA]</scope>
    <source>
        <strain evidence="7 8">SM1973</strain>
    </source>
</reference>
<feature type="domain" description="Heparinase II/III-like C-terminal" evidence="5">
    <location>
        <begin position="326"/>
        <end position="542"/>
    </location>
</feature>